<feature type="domain" description="AGC-kinase C-terminal" evidence="23">
    <location>
        <begin position="353"/>
        <end position="423"/>
    </location>
</feature>
<feature type="domain" description="PH" evidence="18">
    <location>
        <begin position="900"/>
        <end position="1017"/>
    </location>
</feature>
<keyword evidence="11 15" id="KW-0067">ATP-binding</keyword>
<dbReference type="Pfam" id="PF00069">
    <property type="entry name" value="Pkinase"/>
    <property type="match status" value="1"/>
</dbReference>
<dbReference type="FunFam" id="1.10.510.10:FF:000014">
    <property type="entry name" value="Non-specific serine/threonine protein kinase"/>
    <property type="match status" value="1"/>
</dbReference>
<dbReference type="GO" id="GO:0005856">
    <property type="term" value="C:cytoskeleton"/>
    <property type="evidence" value="ECO:0007669"/>
    <property type="project" value="TreeGrafter"/>
</dbReference>
<keyword evidence="4" id="KW-0597">Phosphoprotein</keyword>
<dbReference type="PROSITE" id="PS00108">
    <property type="entry name" value="PROTEIN_KINASE_ST"/>
    <property type="match status" value="1"/>
</dbReference>
<dbReference type="CDD" id="cd20809">
    <property type="entry name" value="C1_MRCK"/>
    <property type="match status" value="1"/>
</dbReference>
<dbReference type="InterPro" id="IPR011009">
    <property type="entry name" value="Kinase-like_dom_sf"/>
</dbReference>
<name>A0A267GEE8_9PLAT</name>
<evidence type="ECO:0000256" key="5">
    <source>
        <dbReference type="ARBA" id="ARBA00022679"/>
    </source>
</evidence>
<dbReference type="InterPro" id="IPR001849">
    <property type="entry name" value="PH_domain"/>
</dbReference>
<dbReference type="PROSITE" id="PS50011">
    <property type="entry name" value="PROTEIN_KINASE_DOM"/>
    <property type="match status" value="1"/>
</dbReference>
<feature type="binding site" evidence="15">
    <location>
        <position position="113"/>
    </location>
    <ligand>
        <name>ATP</name>
        <dbReference type="ChEBI" id="CHEBI:30616"/>
    </ligand>
</feature>
<dbReference type="PROSITE" id="PS00107">
    <property type="entry name" value="PROTEIN_KINASE_ATP"/>
    <property type="match status" value="1"/>
</dbReference>
<evidence type="ECO:0000256" key="2">
    <source>
        <dbReference type="ARBA" id="ARBA00012513"/>
    </source>
</evidence>
<dbReference type="FunFam" id="3.30.200.20:FF:001055">
    <property type="entry name" value="Serine/threonine-protein kinase MRCK beta"/>
    <property type="match status" value="1"/>
</dbReference>
<feature type="coiled-coil region" evidence="16">
    <location>
        <begin position="468"/>
        <end position="624"/>
    </location>
</feature>
<dbReference type="Gene3D" id="1.10.510.10">
    <property type="entry name" value="Transferase(Phosphotransferase) domain 1"/>
    <property type="match status" value="1"/>
</dbReference>
<organism evidence="24 25">
    <name type="scientific">Macrostomum lignano</name>
    <dbReference type="NCBI Taxonomy" id="282301"/>
    <lineage>
        <taxon>Eukaryota</taxon>
        <taxon>Metazoa</taxon>
        <taxon>Spiralia</taxon>
        <taxon>Lophotrochozoa</taxon>
        <taxon>Platyhelminthes</taxon>
        <taxon>Rhabditophora</taxon>
        <taxon>Macrostomorpha</taxon>
        <taxon>Macrostomida</taxon>
        <taxon>Macrostomidae</taxon>
        <taxon>Macrostomum</taxon>
    </lineage>
</organism>
<dbReference type="PROSITE" id="PS51285">
    <property type="entry name" value="AGC_KINASE_CTER"/>
    <property type="match status" value="1"/>
</dbReference>
<dbReference type="PANTHER" id="PTHR22988:SF66">
    <property type="entry name" value="SERINE_THREONINE-PROTEIN KINASE GENGHIS KHAN"/>
    <property type="match status" value="1"/>
</dbReference>
<dbReference type="CDD" id="cd05597">
    <property type="entry name" value="STKc_DMPK_like"/>
    <property type="match status" value="1"/>
</dbReference>
<dbReference type="GO" id="GO:0031032">
    <property type="term" value="P:actomyosin structure organization"/>
    <property type="evidence" value="ECO:0007669"/>
    <property type="project" value="TreeGrafter"/>
</dbReference>
<dbReference type="GO" id="GO:0008270">
    <property type="term" value="F:zinc ion binding"/>
    <property type="evidence" value="ECO:0007669"/>
    <property type="project" value="UniProtKB-KW"/>
</dbReference>
<dbReference type="STRING" id="282301.A0A267GEE8"/>
<feature type="domain" description="CRIB" evidence="21">
    <location>
        <begin position="1397"/>
        <end position="1410"/>
    </location>
</feature>
<dbReference type="Gene3D" id="3.30.200.20">
    <property type="entry name" value="Phosphorylase Kinase, domain 1"/>
    <property type="match status" value="1"/>
</dbReference>
<dbReference type="GO" id="GO:0004674">
    <property type="term" value="F:protein serine/threonine kinase activity"/>
    <property type="evidence" value="ECO:0007669"/>
    <property type="project" value="UniProtKB-KW"/>
</dbReference>
<evidence type="ECO:0000256" key="7">
    <source>
        <dbReference type="ARBA" id="ARBA00022741"/>
    </source>
</evidence>
<gene>
    <name evidence="24" type="ORF">BOX15_Mlig025955g1</name>
</gene>
<keyword evidence="7 15" id="KW-0547">Nucleotide-binding</keyword>
<dbReference type="InterPro" id="IPR057529">
    <property type="entry name" value="MRCK/ROCK_PH"/>
</dbReference>
<accession>A0A267GEE8</accession>
<evidence type="ECO:0000256" key="8">
    <source>
        <dbReference type="ARBA" id="ARBA00022771"/>
    </source>
</evidence>
<evidence type="ECO:0000256" key="16">
    <source>
        <dbReference type="SAM" id="Coils"/>
    </source>
</evidence>
<feature type="compositionally biased region" description="Basic and acidic residues" evidence="17">
    <location>
        <begin position="431"/>
        <end position="440"/>
    </location>
</feature>
<evidence type="ECO:0000256" key="17">
    <source>
        <dbReference type="SAM" id="MobiDB-lite"/>
    </source>
</evidence>
<evidence type="ECO:0000259" key="20">
    <source>
        <dbReference type="PROSITE" id="PS50081"/>
    </source>
</evidence>
<feature type="region of interest" description="Disordered" evidence="17">
    <location>
        <begin position="770"/>
        <end position="819"/>
    </location>
</feature>
<evidence type="ECO:0000259" key="18">
    <source>
        <dbReference type="PROSITE" id="PS50003"/>
    </source>
</evidence>
<dbReference type="SMART" id="SM00220">
    <property type="entry name" value="S_TKc"/>
    <property type="match status" value="1"/>
</dbReference>
<dbReference type="InterPro" id="IPR046349">
    <property type="entry name" value="C1-like_sf"/>
</dbReference>
<dbReference type="Pfam" id="PF00130">
    <property type="entry name" value="C1_1"/>
    <property type="match status" value="1"/>
</dbReference>
<evidence type="ECO:0000259" key="21">
    <source>
        <dbReference type="PROSITE" id="PS50108"/>
    </source>
</evidence>
<feature type="domain" description="Phorbol-ester/DAG-type" evidence="20">
    <location>
        <begin position="831"/>
        <end position="881"/>
    </location>
</feature>
<sequence>MSERELGDTRRLEMLAKMYMEGVSMHGAKVVSVETLLDILLVLHDECGRMCNHMRPDRMISDFVGALRPAVDLVKRTRLTREDFEILKVIGRGAFGEVAVVRLRGLGKVYAMKTLNKWEMLKRADTACFREERDVLVHGDSNWITRLHYAFQDDNYLYLIMDYYSGGDMLTLLSKFEDTLPEPMAQFYLAEIILAIDSVHRLGYTHRDVKPDNLLLDTRGHLVLADFGSCLKLNENGLVTSKVTVGTPDYISPEVLLAMEDSSKAYGPECDWWSVGVCAYEFLFGETPFYAESLLTTYSQIMGHRSFFKMPDPSESKNVSAPARDLISRLICDPDQRLGRGGLRDFIDHPFFAGIDWENIRNMEAPYVPEVHSATDTSNFDIEENNFKEIKTEPPPSHSAFKGYHLPFVGFTFSENSPLSDVGKLSSSRTAIEDGDKEVQSRSSPPRAAPVVDKQKNDNASTIDQQELVELTERCSKLEASNAQLREQLNESTKDQRIELARAEQLAEKLQARQSELEAELASARHAAQSDADSAAANLAKERRRREAAELRLAALEGQVAVAAAAPSPAQLDQANATIAELRSELSATSAKLAESEADRQAQARTLAEENRRLASQLATAEAREESLAKWEAQIEDLTEWIRDEKVTKDRLLMFTNKMLEDLEGVRAQTMAAAANGFGGGLAGGPDSTWRRKAQEKKDKMQISELELTLKSERTAKEQLYSELNETKEKMVSYHDRYHQTVRLNGELMEQLRELKKELQLSNTLSDLPTMNRSFSRSIEERSVSPTPPERSESLKGQTSASYRPRQGSATGSRSSSSGPVVVAKTAIAEAHDFIIKSFDTPAKCHVCTSVMLGLFFQGMQCSKCQCSCHLGCRQSVQLGCPYPLKSAVPYAISNDTGAGTVKDGAVRLPKPGGIRKGWVRHWLSLSDLKLVFFEFSEKGTPLINAARVIDLRQPQVSVQPVSEDEVYHAKVRDQKCIFRIGYQEAVGANESASILVLVETPEEAKKWLACVQNVQKFIAEQNLAVTSWPVECMEALSGQASQLKSCNSAALLDPDRLLLGTDDGQFVADLQRDTLTRVGDKKRVQWVQVLHEVQLVLAVVGKQRQLKLYPLVLCEGKQTEGYAVQDCKGLVADVVCGRCSADDKFYVFALSRRQIWGLEITSAKSRHTRVFERSLPESSQASYTTCQLIECQGDTALCLAGPQTLLLLTLRGEPLCTPPEEHQKLLPSAEPRLIVQVAKPEQQQSSPSSTTDPADCELLLCYDHCGIYVTSRQCQRTRPREVLWPAKAAGFSCLTEGKQQQQLLTVCTDAGAFVYSVGTGQWLQTLAIRRVRSLGRQLSLLLGAEAMNVYHAYAGGEQPSLKPPAATGPTKPQSKKFSIVKQMTADHVSVRSSRMISGPMDFKHVQHMGPDVSNVRLIDLQPDGASGSDQSEQLSRARSILVEKSRQTVLRSTSDLHSSQGSLNQASGSAGATAAGASGFGNFSFGRKP</sequence>
<dbReference type="EMBL" id="NIVC01000413">
    <property type="protein sequence ID" value="PAA83612.1"/>
    <property type="molecule type" value="Genomic_DNA"/>
</dbReference>
<dbReference type="InterPro" id="IPR000719">
    <property type="entry name" value="Prot_kinase_dom"/>
</dbReference>
<evidence type="ECO:0000259" key="22">
    <source>
        <dbReference type="PROSITE" id="PS50219"/>
    </source>
</evidence>
<keyword evidence="5" id="KW-0808">Transferase</keyword>
<dbReference type="InterPro" id="IPR011993">
    <property type="entry name" value="PH-like_dom_sf"/>
</dbReference>
<dbReference type="SUPFAM" id="SSF50729">
    <property type="entry name" value="PH domain-like"/>
    <property type="match status" value="1"/>
</dbReference>
<feature type="compositionally biased region" description="Polar residues" evidence="17">
    <location>
        <begin position="1448"/>
        <end position="1466"/>
    </location>
</feature>
<dbReference type="GO" id="GO:0005524">
    <property type="term" value="F:ATP binding"/>
    <property type="evidence" value="ECO:0007669"/>
    <property type="project" value="UniProtKB-UniRule"/>
</dbReference>
<dbReference type="Pfam" id="PF00780">
    <property type="entry name" value="CNH"/>
    <property type="match status" value="1"/>
</dbReference>
<dbReference type="InterPro" id="IPR008271">
    <property type="entry name" value="Ser/Thr_kinase_AS"/>
</dbReference>
<feature type="region of interest" description="Disordered" evidence="17">
    <location>
        <begin position="419"/>
        <end position="464"/>
    </location>
</feature>
<evidence type="ECO:0000256" key="9">
    <source>
        <dbReference type="ARBA" id="ARBA00022777"/>
    </source>
</evidence>
<dbReference type="OrthoDB" id="2156623at2759"/>
<keyword evidence="9" id="KW-0418">Kinase</keyword>
<dbReference type="PROSITE" id="PS50219">
    <property type="entry name" value="CNH"/>
    <property type="match status" value="1"/>
</dbReference>
<feature type="compositionally biased region" description="Polar residues" evidence="17">
    <location>
        <begin position="419"/>
        <end position="430"/>
    </location>
</feature>
<dbReference type="Pfam" id="PF25346">
    <property type="entry name" value="PH_MRCK"/>
    <property type="match status" value="1"/>
</dbReference>
<feature type="domain" description="CNH" evidence="22">
    <location>
        <begin position="1044"/>
        <end position="1342"/>
    </location>
</feature>
<evidence type="ECO:0000256" key="14">
    <source>
        <dbReference type="ARBA" id="ARBA00048679"/>
    </source>
</evidence>
<dbReference type="SUPFAM" id="SSF56112">
    <property type="entry name" value="Protein kinase-like (PK-like)"/>
    <property type="match status" value="1"/>
</dbReference>
<comment type="caution">
    <text evidence="24">The sequence shown here is derived from an EMBL/GenBank/DDBJ whole genome shotgun (WGS) entry which is preliminary data.</text>
</comment>
<dbReference type="SUPFAM" id="SSF57889">
    <property type="entry name" value="Cysteine-rich domain"/>
    <property type="match status" value="1"/>
</dbReference>
<evidence type="ECO:0000256" key="3">
    <source>
        <dbReference type="ARBA" id="ARBA00022527"/>
    </source>
</evidence>
<dbReference type="EC" id="2.7.11.1" evidence="2"/>
<evidence type="ECO:0000259" key="23">
    <source>
        <dbReference type="PROSITE" id="PS51285"/>
    </source>
</evidence>
<keyword evidence="6" id="KW-0479">Metal-binding</keyword>
<keyword evidence="25" id="KW-1185">Reference proteome</keyword>
<keyword evidence="3" id="KW-0723">Serine/threonine-protein kinase</keyword>
<dbReference type="PANTHER" id="PTHR22988">
    <property type="entry name" value="MYOTONIC DYSTROPHY S/T KINASE-RELATED"/>
    <property type="match status" value="1"/>
</dbReference>
<evidence type="ECO:0000256" key="11">
    <source>
        <dbReference type="ARBA" id="ARBA00022840"/>
    </source>
</evidence>
<dbReference type="InterPro" id="IPR002219">
    <property type="entry name" value="PKC_DAG/PE"/>
</dbReference>
<feature type="region of interest" description="Disordered" evidence="17">
    <location>
        <begin position="1448"/>
        <end position="1490"/>
    </location>
</feature>
<dbReference type="InterPro" id="IPR000961">
    <property type="entry name" value="AGC-kinase_C"/>
</dbReference>
<feature type="compositionally biased region" description="Low complexity" evidence="17">
    <location>
        <begin position="808"/>
        <end position="819"/>
    </location>
</feature>
<dbReference type="InterPro" id="IPR000095">
    <property type="entry name" value="CRIB_dom"/>
</dbReference>
<protein>
    <recommendedName>
        <fullName evidence="2">non-specific serine/threonine protein kinase</fullName>
        <ecNumber evidence="2">2.7.11.1</ecNumber>
    </recommendedName>
</protein>
<dbReference type="SMART" id="SM00285">
    <property type="entry name" value="PBD"/>
    <property type="match status" value="1"/>
</dbReference>
<dbReference type="SMART" id="SM00133">
    <property type="entry name" value="S_TK_X"/>
    <property type="match status" value="1"/>
</dbReference>
<dbReference type="GO" id="GO:0005737">
    <property type="term" value="C:cytoplasm"/>
    <property type="evidence" value="ECO:0007669"/>
    <property type="project" value="TreeGrafter"/>
</dbReference>
<keyword evidence="12 16" id="KW-0175">Coiled coil</keyword>
<evidence type="ECO:0000313" key="25">
    <source>
        <dbReference type="Proteomes" id="UP000215902"/>
    </source>
</evidence>
<dbReference type="Gene3D" id="2.30.29.30">
    <property type="entry name" value="Pleckstrin-homology domain (PH domain)/Phosphotyrosine-binding domain (PTB)"/>
    <property type="match status" value="1"/>
</dbReference>
<evidence type="ECO:0000256" key="12">
    <source>
        <dbReference type="ARBA" id="ARBA00023054"/>
    </source>
</evidence>
<comment type="catalytic activity">
    <reaction evidence="13">
        <text>L-threonyl-[protein] + ATP = O-phospho-L-threonyl-[protein] + ADP + H(+)</text>
        <dbReference type="Rhea" id="RHEA:46608"/>
        <dbReference type="Rhea" id="RHEA-COMP:11060"/>
        <dbReference type="Rhea" id="RHEA-COMP:11605"/>
        <dbReference type="ChEBI" id="CHEBI:15378"/>
        <dbReference type="ChEBI" id="CHEBI:30013"/>
        <dbReference type="ChEBI" id="CHEBI:30616"/>
        <dbReference type="ChEBI" id="CHEBI:61977"/>
        <dbReference type="ChEBI" id="CHEBI:456216"/>
        <dbReference type="EC" id="2.7.11.1"/>
    </reaction>
</comment>
<comment type="catalytic activity">
    <reaction evidence="14">
        <text>L-seryl-[protein] + ATP = O-phospho-L-seryl-[protein] + ADP + H(+)</text>
        <dbReference type="Rhea" id="RHEA:17989"/>
        <dbReference type="Rhea" id="RHEA-COMP:9863"/>
        <dbReference type="Rhea" id="RHEA-COMP:11604"/>
        <dbReference type="ChEBI" id="CHEBI:15378"/>
        <dbReference type="ChEBI" id="CHEBI:29999"/>
        <dbReference type="ChEBI" id="CHEBI:30616"/>
        <dbReference type="ChEBI" id="CHEBI:83421"/>
        <dbReference type="ChEBI" id="CHEBI:456216"/>
        <dbReference type="EC" id="2.7.11.1"/>
    </reaction>
</comment>
<dbReference type="InterPro" id="IPR050839">
    <property type="entry name" value="Rho-assoc_Ser/Thr_Kinase"/>
</dbReference>
<dbReference type="InterPro" id="IPR017441">
    <property type="entry name" value="Protein_kinase_ATP_BS"/>
</dbReference>
<evidence type="ECO:0000256" key="6">
    <source>
        <dbReference type="ARBA" id="ARBA00022723"/>
    </source>
</evidence>
<dbReference type="CDD" id="cd00132">
    <property type="entry name" value="CRIB"/>
    <property type="match status" value="1"/>
</dbReference>
<dbReference type="PROSITE" id="PS00479">
    <property type="entry name" value="ZF_DAG_PE_1"/>
    <property type="match status" value="1"/>
</dbReference>
<evidence type="ECO:0000256" key="1">
    <source>
        <dbReference type="ARBA" id="ARBA00005719"/>
    </source>
</evidence>
<dbReference type="SMART" id="SM00036">
    <property type="entry name" value="CNH"/>
    <property type="match status" value="1"/>
</dbReference>
<feature type="coiled-coil region" evidence="16">
    <location>
        <begin position="703"/>
        <end position="765"/>
    </location>
</feature>
<keyword evidence="8" id="KW-0863">Zinc-finger</keyword>
<feature type="compositionally biased region" description="Low complexity" evidence="17">
    <location>
        <begin position="1467"/>
        <end position="1490"/>
    </location>
</feature>
<reference evidence="24 25" key="1">
    <citation type="submission" date="2017-06" db="EMBL/GenBank/DDBJ databases">
        <title>A platform for efficient transgenesis in Macrostomum lignano, a flatworm model organism for stem cell research.</title>
        <authorList>
            <person name="Berezikov E."/>
        </authorList>
    </citation>
    <scope>NUCLEOTIDE SEQUENCE [LARGE SCALE GENOMIC DNA]</scope>
    <source>
        <strain evidence="24">DV1</strain>
        <tissue evidence="24">Whole organism</tissue>
    </source>
</reference>
<evidence type="ECO:0000256" key="13">
    <source>
        <dbReference type="ARBA" id="ARBA00047899"/>
    </source>
</evidence>
<evidence type="ECO:0000259" key="19">
    <source>
        <dbReference type="PROSITE" id="PS50011"/>
    </source>
</evidence>
<keyword evidence="10" id="KW-0862">Zinc</keyword>
<dbReference type="PROSITE" id="PS50081">
    <property type="entry name" value="ZF_DAG_PE_2"/>
    <property type="match status" value="1"/>
</dbReference>
<dbReference type="PROSITE" id="PS50108">
    <property type="entry name" value="CRIB"/>
    <property type="match status" value="1"/>
</dbReference>
<feature type="domain" description="Protein kinase" evidence="19">
    <location>
        <begin position="84"/>
        <end position="352"/>
    </location>
</feature>
<evidence type="ECO:0000256" key="4">
    <source>
        <dbReference type="ARBA" id="ARBA00022553"/>
    </source>
</evidence>
<evidence type="ECO:0000256" key="15">
    <source>
        <dbReference type="PROSITE-ProRule" id="PRU10141"/>
    </source>
</evidence>
<dbReference type="SMART" id="SM00109">
    <property type="entry name" value="C1"/>
    <property type="match status" value="1"/>
</dbReference>
<dbReference type="InterPro" id="IPR001180">
    <property type="entry name" value="CNH_dom"/>
</dbReference>
<evidence type="ECO:0000256" key="10">
    <source>
        <dbReference type="ARBA" id="ARBA00022833"/>
    </source>
</evidence>
<dbReference type="Gene3D" id="3.30.60.20">
    <property type="match status" value="1"/>
</dbReference>
<comment type="similarity">
    <text evidence="1">Belongs to the protein kinase superfamily. AGC Ser/Thr protein kinase family. DMPK subfamily.</text>
</comment>
<proteinExistence type="inferred from homology"/>
<dbReference type="SMART" id="SM00233">
    <property type="entry name" value="PH"/>
    <property type="match status" value="1"/>
</dbReference>
<evidence type="ECO:0000313" key="24">
    <source>
        <dbReference type="EMBL" id="PAA83612.1"/>
    </source>
</evidence>
<dbReference type="Proteomes" id="UP000215902">
    <property type="component" value="Unassembled WGS sequence"/>
</dbReference>
<dbReference type="PROSITE" id="PS50003">
    <property type="entry name" value="PH_DOMAIN"/>
    <property type="match status" value="1"/>
</dbReference>